<dbReference type="NCBIfam" id="NF007485">
    <property type="entry name" value="PRK10078.1"/>
    <property type="match status" value="1"/>
</dbReference>
<keyword evidence="8" id="KW-0418">Kinase</keyword>
<sequence length="182" mass="19700">MWVEPGRLWYVMGPSAAGKDSVLAYVRQQLPAAAGVVFAHRYITRAADAGGENHIALSSEEFRQRQASGCFALCWQRNGLDYALGVEVQSWLAHGLDVVVNGSRAALPQAQLVFPSLQPLWITASAEVRAARLAARGRETPQQIAARLREADAYQPPPGCIVLQNDGALEQAGQRLLTLLLA</sequence>
<dbReference type="InterPro" id="IPR008145">
    <property type="entry name" value="GK/Ca_channel_bsu"/>
</dbReference>
<evidence type="ECO:0000256" key="3">
    <source>
        <dbReference type="ARBA" id="ARBA00022679"/>
    </source>
</evidence>
<keyword evidence="9" id="KW-1185">Reference proteome</keyword>
<accession>A0A318JIK6</accession>
<reference evidence="8 9" key="1">
    <citation type="submission" date="2018-05" db="EMBL/GenBank/DDBJ databases">
        <title>Genomic Encyclopedia of Type Strains, Phase IV (KMG-IV): sequencing the most valuable type-strain genomes for metagenomic binning, comparative biology and taxonomic classification.</title>
        <authorList>
            <person name="Goeker M."/>
        </authorList>
    </citation>
    <scope>NUCLEOTIDE SEQUENCE [LARGE SCALE GENOMIC DNA]</scope>
    <source>
        <strain evidence="8 9">DSM 25134</strain>
    </source>
</reference>
<evidence type="ECO:0000256" key="5">
    <source>
        <dbReference type="ARBA" id="ARBA00022840"/>
    </source>
</evidence>
<evidence type="ECO:0000259" key="7">
    <source>
        <dbReference type="SMART" id="SM00072"/>
    </source>
</evidence>
<dbReference type="GO" id="GO:0005524">
    <property type="term" value="F:ATP binding"/>
    <property type="evidence" value="ECO:0007669"/>
    <property type="project" value="UniProtKB-KW"/>
</dbReference>
<comment type="caution">
    <text evidence="6">Lacks conserved residue(s) required for the propagation of feature annotation.</text>
</comment>
<dbReference type="RefSeq" id="WP_110312985.1">
    <property type="nucleotide sequence ID" value="NZ_QJKC01000002.1"/>
</dbReference>
<name>A0A318JIK6_9NEIS</name>
<organism evidence="8 9">
    <name type="scientific">Aquitalea magnusonii</name>
    <dbReference type="NCBI Taxonomy" id="332411"/>
    <lineage>
        <taxon>Bacteria</taxon>
        <taxon>Pseudomonadati</taxon>
        <taxon>Pseudomonadota</taxon>
        <taxon>Betaproteobacteria</taxon>
        <taxon>Neisseriales</taxon>
        <taxon>Chromobacteriaceae</taxon>
        <taxon>Aquitalea</taxon>
    </lineage>
</organism>
<dbReference type="UniPathway" id="UPA00087">
    <property type="reaction ID" value="UER00175"/>
</dbReference>
<protein>
    <recommendedName>
        <fullName evidence="6">Ribose 1,5-bisphosphate phosphokinase PhnN</fullName>
        <ecNumber evidence="6">2.7.4.23</ecNumber>
    </recommendedName>
    <alternativeName>
        <fullName evidence="6">Ribose 1,5-bisphosphokinase</fullName>
    </alternativeName>
</protein>
<dbReference type="EC" id="2.7.4.23" evidence="6"/>
<comment type="function">
    <text evidence="6">Catalyzes the phosphorylation of ribose 1,5-bisphosphate to 5-phospho-D-ribosyl alpha-1-diphosphate (PRPP).</text>
</comment>
<comment type="catalytic activity">
    <reaction evidence="1 6">
        <text>alpha-D-ribose 1,5-bisphosphate + ATP = 5-phospho-alpha-D-ribose 1-diphosphate + ADP</text>
        <dbReference type="Rhea" id="RHEA:20109"/>
        <dbReference type="ChEBI" id="CHEBI:30616"/>
        <dbReference type="ChEBI" id="CHEBI:58017"/>
        <dbReference type="ChEBI" id="CHEBI:68688"/>
        <dbReference type="ChEBI" id="CHEBI:456216"/>
        <dbReference type="EC" id="2.7.4.23"/>
    </reaction>
</comment>
<dbReference type="SMART" id="SM00072">
    <property type="entry name" value="GuKc"/>
    <property type="match status" value="1"/>
</dbReference>
<dbReference type="Proteomes" id="UP000248395">
    <property type="component" value="Unassembled WGS sequence"/>
</dbReference>
<gene>
    <name evidence="6" type="primary">phnN</name>
    <name evidence="8" type="ORF">DFR38_102301</name>
</gene>
<feature type="domain" description="Guanylate kinase/L-type calcium channel beta subunit" evidence="7">
    <location>
        <begin position="5"/>
        <end position="182"/>
    </location>
</feature>
<dbReference type="Gene3D" id="3.40.50.300">
    <property type="entry name" value="P-loop containing nucleotide triphosphate hydrolases"/>
    <property type="match status" value="1"/>
</dbReference>
<evidence type="ECO:0000256" key="2">
    <source>
        <dbReference type="ARBA" id="ARBA00005069"/>
    </source>
</evidence>
<dbReference type="GO" id="GO:0033863">
    <property type="term" value="F:ribose 1,5-bisphosphate phosphokinase activity"/>
    <property type="evidence" value="ECO:0007669"/>
    <property type="project" value="UniProtKB-UniRule"/>
</dbReference>
<evidence type="ECO:0000313" key="8">
    <source>
        <dbReference type="EMBL" id="PXX50644.1"/>
    </source>
</evidence>
<dbReference type="OrthoDB" id="341217at2"/>
<dbReference type="GO" id="GO:0006015">
    <property type="term" value="P:5-phosphoribose 1-diphosphate biosynthetic process"/>
    <property type="evidence" value="ECO:0007669"/>
    <property type="project" value="UniProtKB-UniRule"/>
</dbReference>
<keyword evidence="3 6" id="KW-0808">Transferase</keyword>
<keyword evidence="4 6" id="KW-0547">Nucleotide-binding</keyword>
<evidence type="ECO:0000256" key="1">
    <source>
        <dbReference type="ARBA" id="ARBA00000373"/>
    </source>
</evidence>
<keyword evidence="5 6" id="KW-0067">ATP-binding</keyword>
<comment type="pathway">
    <text evidence="2 6">Metabolic intermediate biosynthesis; 5-phospho-alpha-D-ribose 1-diphosphate biosynthesis; 5-phospho-alpha-D-ribose 1-diphosphate from D-ribose 5-phosphate (route II): step 3/3.</text>
</comment>
<comment type="similarity">
    <text evidence="6">Belongs to the ribose 1,5-bisphosphokinase family.</text>
</comment>
<dbReference type="SUPFAM" id="SSF52540">
    <property type="entry name" value="P-loop containing nucleoside triphosphate hydrolases"/>
    <property type="match status" value="1"/>
</dbReference>
<evidence type="ECO:0000256" key="4">
    <source>
        <dbReference type="ARBA" id="ARBA00022741"/>
    </source>
</evidence>
<comment type="caution">
    <text evidence="8">The sequence shown here is derived from an EMBL/GenBank/DDBJ whole genome shotgun (WGS) entry which is preliminary data.</text>
</comment>
<evidence type="ECO:0000313" key="9">
    <source>
        <dbReference type="Proteomes" id="UP000248395"/>
    </source>
</evidence>
<dbReference type="HAMAP" id="MF_00836">
    <property type="entry name" value="PhnN"/>
    <property type="match status" value="1"/>
</dbReference>
<dbReference type="InterPro" id="IPR027417">
    <property type="entry name" value="P-loop_NTPase"/>
</dbReference>
<proteinExistence type="inferred from homology"/>
<evidence type="ECO:0000256" key="6">
    <source>
        <dbReference type="HAMAP-Rule" id="MF_00836"/>
    </source>
</evidence>
<dbReference type="NCBIfam" id="TIGR02322">
    <property type="entry name" value="phosphon_PhnN"/>
    <property type="match status" value="1"/>
</dbReference>
<dbReference type="EMBL" id="QJKC01000002">
    <property type="protein sequence ID" value="PXX50644.1"/>
    <property type="molecule type" value="Genomic_DNA"/>
</dbReference>
<dbReference type="GO" id="GO:0019634">
    <property type="term" value="P:organic phosphonate metabolic process"/>
    <property type="evidence" value="ECO:0007669"/>
    <property type="project" value="UniProtKB-UniRule"/>
</dbReference>
<dbReference type="AlphaFoldDB" id="A0A318JIK6"/>
<dbReference type="InterPro" id="IPR012699">
    <property type="entry name" value="PhnN"/>
</dbReference>